<evidence type="ECO:0000256" key="6">
    <source>
        <dbReference type="HAMAP-Rule" id="MF_00693"/>
    </source>
</evidence>
<evidence type="ECO:0000313" key="10">
    <source>
        <dbReference type="Proteomes" id="UP000181917"/>
    </source>
</evidence>
<evidence type="ECO:0000256" key="3">
    <source>
        <dbReference type="ARBA" id="ARBA00023015"/>
    </source>
</evidence>
<dbReference type="HAMAP" id="MF_00693">
    <property type="entry name" value="Transcrip_reg_TACO1"/>
    <property type="match status" value="1"/>
</dbReference>
<keyword evidence="3 6" id="KW-0805">Transcription regulation</keyword>
<keyword evidence="4 6" id="KW-0238">DNA-binding</keyword>
<protein>
    <recommendedName>
        <fullName evidence="6">Probable transcriptional regulatory protein SAMN04489742_4021</fullName>
    </recommendedName>
</protein>
<keyword evidence="2 6" id="KW-0963">Cytoplasm</keyword>
<evidence type="ECO:0000256" key="5">
    <source>
        <dbReference type="ARBA" id="ARBA00023163"/>
    </source>
</evidence>
<dbReference type="RefSeq" id="WP_074702223.1">
    <property type="nucleotide sequence ID" value="NZ_CP018863.1"/>
</dbReference>
<evidence type="ECO:0000259" key="7">
    <source>
        <dbReference type="Pfam" id="PF01709"/>
    </source>
</evidence>
<accession>A0A1H1GE47</accession>
<dbReference type="FunFam" id="1.10.10.200:FF:000002">
    <property type="entry name" value="Probable transcriptional regulatory protein CLM62_37755"/>
    <property type="match status" value="1"/>
</dbReference>
<evidence type="ECO:0000256" key="1">
    <source>
        <dbReference type="ARBA" id="ARBA00008724"/>
    </source>
</evidence>
<gene>
    <name evidence="9" type="ORF">SAMN04489742_4021</name>
</gene>
<dbReference type="PANTHER" id="PTHR12532:SF6">
    <property type="entry name" value="TRANSCRIPTIONAL REGULATORY PROTEIN YEBC-RELATED"/>
    <property type="match status" value="1"/>
</dbReference>
<dbReference type="InterPro" id="IPR017856">
    <property type="entry name" value="Integrase-like_N"/>
</dbReference>
<dbReference type="Proteomes" id="UP000181917">
    <property type="component" value="Unassembled WGS sequence"/>
</dbReference>
<dbReference type="NCBIfam" id="NF009044">
    <property type="entry name" value="PRK12378.1"/>
    <property type="match status" value="1"/>
</dbReference>
<dbReference type="STRING" id="37928.SAMN04489742_4021"/>
<dbReference type="Pfam" id="PF20772">
    <property type="entry name" value="TACO1_YebC_N"/>
    <property type="match status" value="1"/>
</dbReference>
<dbReference type="InterPro" id="IPR002876">
    <property type="entry name" value="Transcrip_reg_TACO1-like"/>
</dbReference>
<comment type="subcellular location">
    <subcellularLocation>
        <location evidence="6">Cytoplasm</location>
    </subcellularLocation>
</comment>
<keyword evidence="5 6" id="KW-0804">Transcription</keyword>
<comment type="similarity">
    <text evidence="1 6">Belongs to the TACO1 family.</text>
</comment>
<evidence type="ECO:0000313" key="9">
    <source>
        <dbReference type="EMBL" id="SDR11379.1"/>
    </source>
</evidence>
<dbReference type="KEGG" id="acry:AC20117_19275"/>
<dbReference type="Gene3D" id="1.10.10.200">
    <property type="match status" value="1"/>
</dbReference>
<dbReference type="GO" id="GO:0005829">
    <property type="term" value="C:cytosol"/>
    <property type="evidence" value="ECO:0007669"/>
    <property type="project" value="TreeGrafter"/>
</dbReference>
<dbReference type="InterPro" id="IPR048300">
    <property type="entry name" value="TACO1_YebC-like_2nd/3rd_dom"/>
</dbReference>
<dbReference type="Gene3D" id="3.30.70.980">
    <property type="match status" value="2"/>
</dbReference>
<dbReference type="InterPro" id="IPR029072">
    <property type="entry name" value="YebC-like"/>
</dbReference>
<dbReference type="Pfam" id="PF01709">
    <property type="entry name" value="Transcrip_reg"/>
    <property type="match status" value="1"/>
</dbReference>
<dbReference type="PANTHER" id="PTHR12532">
    <property type="entry name" value="TRANSLATIONAL ACTIVATOR OF CYTOCHROME C OXIDASE 1"/>
    <property type="match status" value="1"/>
</dbReference>
<dbReference type="OrthoDB" id="9781053at2"/>
<organism evidence="9 10">
    <name type="scientific">Crystallibacter crystallopoietes</name>
    <dbReference type="NCBI Taxonomy" id="37928"/>
    <lineage>
        <taxon>Bacteria</taxon>
        <taxon>Bacillati</taxon>
        <taxon>Actinomycetota</taxon>
        <taxon>Actinomycetes</taxon>
        <taxon>Micrococcales</taxon>
        <taxon>Micrococcaceae</taxon>
        <taxon>Crystallibacter</taxon>
    </lineage>
</organism>
<dbReference type="AlphaFoldDB" id="A0A1H1GE47"/>
<feature type="domain" description="TACO1/YebC-like second and third" evidence="7">
    <location>
        <begin position="83"/>
        <end position="238"/>
    </location>
</feature>
<evidence type="ECO:0000256" key="4">
    <source>
        <dbReference type="ARBA" id="ARBA00023125"/>
    </source>
</evidence>
<dbReference type="GO" id="GO:0003677">
    <property type="term" value="F:DNA binding"/>
    <property type="evidence" value="ECO:0007669"/>
    <property type="project" value="UniProtKB-UniRule"/>
</dbReference>
<keyword evidence="10" id="KW-1185">Reference proteome</keyword>
<reference evidence="9 10" key="1">
    <citation type="submission" date="2016-10" db="EMBL/GenBank/DDBJ databases">
        <authorList>
            <person name="de Groot N.N."/>
        </authorList>
    </citation>
    <scope>NUCLEOTIDE SEQUENCE [LARGE SCALE GENOMIC DNA]</scope>
    <source>
        <strain evidence="9 10">DSM 20117</strain>
    </source>
</reference>
<dbReference type="GO" id="GO:0006355">
    <property type="term" value="P:regulation of DNA-templated transcription"/>
    <property type="evidence" value="ECO:0007669"/>
    <property type="project" value="UniProtKB-UniRule"/>
</dbReference>
<dbReference type="InterPro" id="IPR026564">
    <property type="entry name" value="Transcrip_reg_TACO1-like_dom3"/>
</dbReference>
<evidence type="ECO:0000259" key="8">
    <source>
        <dbReference type="Pfam" id="PF20772"/>
    </source>
</evidence>
<name>A0A1H1GE47_9MICC</name>
<dbReference type="NCBIfam" id="NF001030">
    <property type="entry name" value="PRK00110.1"/>
    <property type="match status" value="1"/>
</dbReference>
<feature type="domain" description="TACO1/YebC-like N-terminal" evidence="8">
    <location>
        <begin position="5"/>
        <end position="75"/>
    </location>
</feature>
<dbReference type="InterPro" id="IPR049083">
    <property type="entry name" value="TACO1_YebC_N"/>
</dbReference>
<evidence type="ECO:0000256" key="2">
    <source>
        <dbReference type="ARBA" id="ARBA00022490"/>
    </source>
</evidence>
<dbReference type="SUPFAM" id="SSF75625">
    <property type="entry name" value="YebC-like"/>
    <property type="match status" value="1"/>
</dbReference>
<proteinExistence type="inferred from homology"/>
<dbReference type="NCBIfam" id="TIGR01033">
    <property type="entry name" value="YebC/PmpR family DNA-binding transcriptional regulator"/>
    <property type="match status" value="1"/>
</dbReference>
<dbReference type="EMBL" id="FNKH01000002">
    <property type="protein sequence ID" value="SDR11379.1"/>
    <property type="molecule type" value="Genomic_DNA"/>
</dbReference>
<sequence>MSGHSKWATTKHKKAVIDARRAKSFAKLIKNIEVAARAGGADMAGNPGLELAVQKAKKTSVPNDNIDRAIKRGAGLTGEVVDYTEIIYEARGPQGSAVLIECLTDNKNRAASEVRLAITRNGGTIADPGSVAYMFARKGVVALPKNDLTEDDVLMAVLDAGAEEVKESGDNFEIHSDPTDLRAVVAGLEEAGIEYETDEVEFVPSMEVELEADAARKFMKLVDALEDLDDVQNVYSNADISEEVMATLESEDA</sequence>